<proteinExistence type="predicted"/>
<sequence length="226" mass="25779">MSNTTYYDITKDPNLVSSRIFLGNLPVCTPMELKRFCQTVGKVLGSRIEGDYGFVQYETKRKAQVAAVILNASTFKSNQLTVRSTNLDWIEKLYQNSENAGFQLKEEEGSGPSGSTSLARAELRRPDQMQKLLKRLADNRLLTASQYEEVIEYLEAENKELWKPKSPETEWKTDPMENKTNGNLLFPTFGDAMRDECLMNLLYDQGVQETLKCLYNSGVKDITEFN</sequence>
<evidence type="ECO:0000313" key="5">
    <source>
        <dbReference type="RefSeq" id="XP_070853341.1"/>
    </source>
</evidence>
<keyword evidence="4" id="KW-1185">Reference proteome</keyword>
<accession>A0ABM4TTP6</accession>
<dbReference type="InterPro" id="IPR012677">
    <property type="entry name" value="Nucleotide-bd_a/b_plait_sf"/>
</dbReference>
<dbReference type="Pfam" id="PF00076">
    <property type="entry name" value="RRM_1"/>
    <property type="match status" value="1"/>
</dbReference>
<evidence type="ECO:0000256" key="1">
    <source>
        <dbReference type="ARBA" id="ARBA00022884"/>
    </source>
</evidence>
<dbReference type="InterPro" id="IPR035979">
    <property type="entry name" value="RBD_domain_sf"/>
</dbReference>
<reference evidence="5" key="1">
    <citation type="submission" date="2025-08" db="UniProtKB">
        <authorList>
            <consortium name="RefSeq"/>
        </authorList>
    </citation>
    <scope>IDENTIFICATION</scope>
</reference>
<evidence type="ECO:0000313" key="4">
    <source>
        <dbReference type="Proteomes" id="UP001652628"/>
    </source>
</evidence>
<dbReference type="Gene3D" id="3.30.70.330">
    <property type="match status" value="1"/>
</dbReference>
<dbReference type="Proteomes" id="UP001652628">
    <property type="component" value="Chromosome X"/>
</dbReference>
<name>A0ABM4TTP6_DROSZ</name>
<gene>
    <name evidence="5" type="primary">LOC139353337</name>
</gene>
<dbReference type="PANTHER" id="PTHR23295:SF6">
    <property type="entry name" value="NEOSIN, ISOFORM A"/>
    <property type="match status" value="1"/>
</dbReference>
<organism evidence="4 5">
    <name type="scientific">Drosophila suzukii</name>
    <name type="common">Spotted-wing drosophila fruit fly</name>
    <dbReference type="NCBI Taxonomy" id="28584"/>
    <lineage>
        <taxon>Eukaryota</taxon>
        <taxon>Metazoa</taxon>
        <taxon>Ecdysozoa</taxon>
        <taxon>Arthropoda</taxon>
        <taxon>Hexapoda</taxon>
        <taxon>Insecta</taxon>
        <taxon>Pterygota</taxon>
        <taxon>Neoptera</taxon>
        <taxon>Endopterygota</taxon>
        <taxon>Diptera</taxon>
        <taxon>Brachycera</taxon>
        <taxon>Muscomorpha</taxon>
        <taxon>Ephydroidea</taxon>
        <taxon>Drosophilidae</taxon>
        <taxon>Drosophila</taxon>
        <taxon>Sophophora</taxon>
    </lineage>
</organism>
<dbReference type="InterPro" id="IPR052600">
    <property type="entry name" value="Nuc_rcpt_coact/corep"/>
</dbReference>
<feature type="domain" description="RRM" evidence="3">
    <location>
        <begin position="18"/>
        <end position="87"/>
    </location>
</feature>
<evidence type="ECO:0000259" key="3">
    <source>
        <dbReference type="PROSITE" id="PS50102"/>
    </source>
</evidence>
<dbReference type="RefSeq" id="XP_070853341.1">
    <property type="nucleotide sequence ID" value="XM_070997240.1"/>
</dbReference>
<dbReference type="PROSITE" id="PS50102">
    <property type="entry name" value="RRM"/>
    <property type="match status" value="1"/>
</dbReference>
<keyword evidence="1 2" id="KW-0694">RNA-binding</keyword>
<evidence type="ECO:0000256" key="2">
    <source>
        <dbReference type="PROSITE-ProRule" id="PRU00176"/>
    </source>
</evidence>
<dbReference type="GeneID" id="139353337"/>
<dbReference type="SMART" id="SM00360">
    <property type="entry name" value="RRM"/>
    <property type="match status" value="1"/>
</dbReference>
<dbReference type="InterPro" id="IPR000504">
    <property type="entry name" value="RRM_dom"/>
</dbReference>
<dbReference type="PANTHER" id="PTHR23295">
    <property type="entry name" value="NUCLEAR RECEPTOR COACTIVATOR 5-RELATED"/>
    <property type="match status" value="1"/>
</dbReference>
<protein>
    <recommendedName>
        <fullName evidence="3">RRM domain-containing protein</fullName>
    </recommendedName>
</protein>
<dbReference type="SUPFAM" id="SSF54928">
    <property type="entry name" value="RNA-binding domain, RBD"/>
    <property type="match status" value="1"/>
</dbReference>